<proteinExistence type="predicted"/>
<accession>T0QXR8</accession>
<name>T0QXR8_SAPDV</name>
<dbReference type="InParanoid" id="T0QXR8"/>
<dbReference type="eggNOG" id="ENOG502RXEP">
    <property type="taxonomic scope" value="Eukaryota"/>
</dbReference>
<sequence length="261" mass="29469">MLRQAKQALPPRPRGLSPLQAALYVIQTRSRLLSAWLLDVMPGLPPPPLTDEEKKAEAKNQFVDLWTLTLADHRRLWHEAWKQYKGSFGPEKTASKDLTVALTAKGHEVKSSVDTHLATHHPELKAEIDTWSGQVSEKLVVMQSEAKKHAAEMQVQAQALDVERIPEHVADAVASLKQRNVVDVKRDMEEWAIDKLLVGRLTVMGFVEGYRAGKDEEMARDTPLLKTLAEQATAKHKDEIEARKAQFLKLVHEFDAKEKLK</sequence>
<organism evidence="1 2">
    <name type="scientific">Saprolegnia diclina (strain VS20)</name>
    <dbReference type="NCBI Taxonomy" id="1156394"/>
    <lineage>
        <taxon>Eukaryota</taxon>
        <taxon>Sar</taxon>
        <taxon>Stramenopiles</taxon>
        <taxon>Oomycota</taxon>
        <taxon>Saprolegniomycetes</taxon>
        <taxon>Saprolegniales</taxon>
        <taxon>Saprolegniaceae</taxon>
        <taxon>Saprolegnia</taxon>
    </lineage>
</organism>
<protein>
    <submittedName>
        <fullName evidence="1">Uncharacterized protein</fullName>
    </submittedName>
</protein>
<dbReference type="OrthoDB" id="65419at2759"/>
<dbReference type="VEuPathDB" id="FungiDB:SDRG_03813"/>
<dbReference type="Proteomes" id="UP000030762">
    <property type="component" value="Unassembled WGS sequence"/>
</dbReference>
<dbReference type="GeneID" id="19944540"/>
<gene>
    <name evidence="1" type="ORF">SDRG_03813</name>
</gene>
<evidence type="ECO:0000313" key="2">
    <source>
        <dbReference type="Proteomes" id="UP000030762"/>
    </source>
</evidence>
<evidence type="ECO:0000313" key="1">
    <source>
        <dbReference type="EMBL" id="EQC38855.1"/>
    </source>
</evidence>
<dbReference type="AlphaFoldDB" id="T0QXR8"/>
<reference evidence="1 2" key="1">
    <citation type="submission" date="2012-04" db="EMBL/GenBank/DDBJ databases">
        <title>The Genome Sequence of Saprolegnia declina VS20.</title>
        <authorList>
            <consortium name="The Broad Institute Genome Sequencing Platform"/>
            <person name="Russ C."/>
            <person name="Nusbaum C."/>
            <person name="Tyler B."/>
            <person name="van West P."/>
            <person name="Dieguez-Uribeondo J."/>
            <person name="de Bruijn I."/>
            <person name="Tripathy S."/>
            <person name="Jiang R."/>
            <person name="Young S.K."/>
            <person name="Zeng Q."/>
            <person name="Gargeya S."/>
            <person name="Fitzgerald M."/>
            <person name="Haas B."/>
            <person name="Abouelleil A."/>
            <person name="Alvarado L."/>
            <person name="Arachchi H.M."/>
            <person name="Berlin A."/>
            <person name="Chapman S.B."/>
            <person name="Goldberg J."/>
            <person name="Griggs A."/>
            <person name="Gujja S."/>
            <person name="Hansen M."/>
            <person name="Howarth C."/>
            <person name="Imamovic A."/>
            <person name="Larimer J."/>
            <person name="McCowen C."/>
            <person name="Montmayeur A."/>
            <person name="Murphy C."/>
            <person name="Neiman D."/>
            <person name="Pearson M."/>
            <person name="Priest M."/>
            <person name="Roberts A."/>
            <person name="Saif S."/>
            <person name="Shea T."/>
            <person name="Sisk P."/>
            <person name="Sykes S."/>
            <person name="Wortman J."/>
            <person name="Nusbaum C."/>
            <person name="Birren B."/>
        </authorList>
    </citation>
    <scope>NUCLEOTIDE SEQUENCE [LARGE SCALE GENOMIC DNA]</scope>
    <source>
        <strain evidence="1 2">VS20</strain>
    </source>
</reference>
<dbReference type="RefSeq" id="XP_008607679.1">
    <property type="nucleotide sequence ID" value="XM_008609457.1"/>
</dbReference>
<dbReference type="OMA" id="MAFIDGY"/>
<keyword evidence="2" id="KW-1185">Reference proteome</keyword>
<dbReference type="EMBL" id="JH767140">
    <property type="protein sequence ID" value="EQC38855.1"/>
    <property type="molecule type" value="Genomic_DNA"/>
</dbReference>